<dbReference type="SUPFAM" id="SSF52518">
    <property type="entry name" value="Thiamin diphosphate-binding fold (THDP-binding)"/>
    <property type="match status" value="2"/>
</dbReference>
<dbReference type="PANTHER" id="PTHR18968:SF167">
    <property type="entry name" value="ACETOLACTATE SYNTHASE LARGE SUBUNIT ILVB2-RELATED"/>
    <property type="match status" value="1"/>
</dbReference>
<feature type="domain" description="Thiamine pyrophosphate enzyme N-terminal TPP-binding" evidence="6">
    <location>
        <begin position="7"/>
        <end position="121"/>
    </location>
</feature>
<evidence type="ECO:0000256" key="2">
    <source>
        <dbReference type="ARBA" id="ARBA00023052"/>
    </source>
</evidence>
<evidence type="ECO:0000259" key="6">
    <source>
        <dbReference type="Pfam" id="PF02776"/>
    </source>
</evidence>
<reference evidence="7 8" key="1">
    <citation type="submission" date="2020-04" db="EMBL/GenBank/DDBJ databases">
        <authorList>
            <person name="Klaysubun C."/>
            <person name="Duangmal K."/>
            <person name="Lipun K."/>
        </authorList>
    </citation>
    <scope>NUCLEOTIDE SEQUENCE [LARGE SCALE GENOMIC DNA]</scope>
    <source>
        <strain evidence="7 8">K10HN5</strain>
    </source>
</reference>
<evidence type="ECO:0000259" key="4">
    <source>
        <dbReference type="Pfam" id="PF00205"/>
    </source>
</evidence>
<dbReference type="InterPro" id="IPR029061">
    <property type="entry name" value="THDP-binding"/>
</dbReference>
<evidence type="ECO:0000259" key="5">
    <source>
        <dbReference type="Pfam" id="PF02775"/>
    </source>
</evidence>
<feature type="domain" description="Thiamine pyrophosphate enzyme central" evidence="4">
    <location>
        <begin position="193"/>
        <end position="314"/>
    </location>
</feature>
<evidence type="ECO:0000313" key="7">
    <source>
        <dbReference type="EMBL" id="NMH95783.1"/>
    </source>
</evidence>
<evidence type="ECO:0000256" key="1">
    <source>
        <dbReference type="ARBA" id="ARBA00007812"/>
    </source>
</evidence>
<evidence type="ECO:0000313" key="8">
    <source>
        <dbReference type="Proteomes" id="UP000820669"/>
    </source>
</evidence>
<dbReference type="Pfam" id="PF00205">
    <property type="entry name" value="TPP_enzyme_M"/>
    <property type="match status" value="1"/>
</dbReference>
<sequence>MAEPIVAGQILDIVAAHGATTVFGLPGVHNLAFWRDPGRAPVVVRHEQATVYAADGWARRTGRLGAAMVTTGPGAANAVAAFGEAAAAHSPVVLVASEIPQSQRRPGRLRGVLHESRDQAALFAPLAKAVFTPRTPAEVARDVAAAAACALTEPRGPVYVDVPADVLGAEAAADPPEPEPSPGSAPAGADLDAAAALLAGARVVLWAGGAAADVPGPLAALATRLGAPVVTSYQARGCPGALGVPPHEPEAAALIGSADVLLAVGGDLDGMNTRNWAMPRPPRLVTVDPARPADPPEWTADAAVTGRLDETLAGLAGRVAEQAPWAAPGLRAQVLERLRADPATAEAAALVDAVAAARTPDTMLVCDMAVAGYWVGGYAEVPAPRGLAYPVGWGTLGFGLPAALGAAATGAPVLAVCGDGGLMMALGELATLVQERLPVTVLVVDDAGYGMLRYDQARAGTPHAGVDLVTPDFLALAASFGLPATGVPAIADGLAGVLADALRSGAPHLVRVPARLTPPRTTSPRWHEA</sequence>
<comment type="similarity">
    <text evidence="1 3">Belongs to the TPP enzyme family.</text>
</comment>
<dbReference type="Gene3D" id="3.40.50.1220">
    <property type="entry name" value="TPP-binding domain"/>
    <property type="match status" value="1"/>
</dbReference>
<dbReference type="CDD" id="cd07035">
    <property type="entry name" value="TPP_PYR_POX_like"/>
    <property type="match status" value="1"/>
</dbReference>
<organism evidence="7 8">
    <name type="scientific">Pseudonocardia acidicola</name>
    <dbReference type="NCBI Taxonomy" id="2724939"/>
    <lineage>
        <taxon>Bacteria</taxon>
        <taxon>Bacillati</taxon>
        <taxon>Actinomycetota</taxon>
        <taxon>Actinomycetes</taxon>
        <taxon>Pseudonocardiales</taxon>
        <taxon>Pseudonocardiaceae</taxon>
        <taxon>Pseudonocardia</taxon>
    </lineage>
</organism>
<dbReference type="Pfam" id="PF02776">
    <property type="entry name" value="TPP_enzyme_N"/>
    <property type="match status" value="1"/>
</dbReference>
<protein>
    <submittedName>
        <fullName evidence="7">Thiamine pyrophosphate-binding protein</fullName>
    </submittedName>
</protein>
<dbReference type="SUPFAM" id="SSF52467">
    <property type="entry name" value="DHS-like NAD/FAD-binding domain"/>
    <property type="match status" value="1"/>
</dbReference>
<dbReference type="InterPro" id="IPR029035">
    <property type="entry name" value="DHS-like_NAD/FAD-binding_dom"/>
</dbReference>
<gene>
    <name evidence="7" type="ORF">HF526_00355</name>
</gene>
<dbReference type="RefSeq" id="WP_169379158.1">
    <property type="nucleotide sequence ID" value="NZ_JAAXLA010000001.1"/>
</dbReference>
<keyword evidence="2 3" id="KW-0786">Thiamine pyrophosphate</keyword>
<comment type="caution">
    <text evidence="7">The sequence shown here is derived from an EMBL/GenBank/DDBJ whole genome shotgun (WGS) entry which is preliminary data.</text>
</comment>
<dbReference type="InterPro" id="IPR011766">
    <property type="entry name" value="TPP_enzyme_TPP-bd"/>
</dbReference>
<feature type="domain" description="Thiamine pyrophosphate enzyme TPP-binding" evidence="5">
    <location>
        <begin position="373"/>
        <end position="512"/>
    </location>
</feature>
<dbReference type="Pfam" id="PF02775">
    <property type="entry name" value="TPP_enzyme_C"/>
    <property type="match status" value="1"/>
</dbReference>
<dbReference type="InterPro" id="IPR012000">
    <property type="entry name" value="Thiamin_PyroP_enz_cen_dom"/>
</dbReference>
<name>A0ABX1S2K6_9PSEU</name>
<dbReference type="Proteomes" id="UP000820669">
    <property type="component" value="Unassembled WGS sequence"/>
</dbReference>
<dbReference type="CDD" id="cd00568">
    <property type="entry name" value="TPP_enzymes"/>
    <property type="match status" value="1"/>
</dbReference>
<accession>A0ABX1S2K6</accession>
<dbReference type="InterPro" id="IPR012001">
    <property type="entry name" value="Thiamin_PyroP_enz_TPP-bd_dom"/>
</dbReference>
<evidence type="ECO:0000256" key="3">
    <source>
        <dbReference type="RuleBase" id="RU362132"/>
    </source>
</evidence>
<dbReference type="InterPro" id="IPR045229">
    <property type="entry name" value="TPP_enz"/>
</dbReference>
<dbReference type="PANTHER" id="PTHR18968">
    <property type="entry name" value="THIAMINE PYROPHOSPHATE ENZYMES"/>
    <property type="match status" value="1"/>
</dbReference>
<keyword evidence="8" id="KW-1185">Reference proteome</keyword>
<dbReference type="EMBL" id="JAAXLA010000001">
    <property type="protein sequence ID" value="NMH95783.1"/>
    <property type="molecule type" value="Genomic_DNA"/>
</dbReference>
<dbReference type="Gene3D" id="3.40.50.970">
    <property type="match status" value="2"/>
</dbReference>
<proteinExistence type="inferred from homology"/>